<gene>
    <name evidence="1" type="ORF">N7517_008612</name>
</gene>
<dbReference type="GeneID" id="81465525"/>
<comment type="caution">
    <text evidence="1">The sequence shown here is derived from an EMBL/GenBank/DDBJ whole genome shotgun (WGS) entry which is preliminary data.</text>
</comment>
<keyword evidence="2" id="KW-1185">Reference proteome</keyword>
<name>A0A9W9V4A3_9EURO</name>
<dbReference type="EMBL" id="JAPZBT010000003">
    <property type="protein sequence ID" value="KAJ5365726.1"/>
    <property type="molecule type" value="Genomic_DNA"/>
</dbReference>
<dbReference type="Proteomes" id="UP001147752">
    <property type="component" value="Unassembled WGS sequence"/>
</dbReference>
<evidence type="ECO:0000313" key="1">
    <source>
        <dbReference type="EMBL" id="KAJ5365726.1"/>
    </source>
</evidence>
<accession>A0A9W9V4A3</accession>
<dbReference type="AlphaFoldDB" id="A0A9W9V4A3"/>
<reference evidence="1" key="2">
    <citation type="journal article" date="2023" name="IMA Fungus">
        <title>Comparative genomic study of the Penicillium genus elucidates a diverse pangenome and 15 lateral gene transfer events.</title>
        <authorList>
            <person name="Petersen C."/>
            <person name="Sorensen T."/>
            <person name="Nielsen M.R."/>
            <person name="Sondergaard T.E."/>
            <person name="Sorensen J.L."/>
            <person name="Fitzpatrick D.A."/>
            <person name="Frisvad J.C."/>
            <person name="Nielsen K.L."/>
        </authorList>
    </citation>
    <scope>NUCLEOTIDE SEQUENCE</scope>
    <source>
        <strain evidence="1">IBT 3081</strain>
    </source>
</reference>
<sequence>MAVDQGAISAPAPTLVVQFLHAGVQLVGQLYEIHSLPNGEQPVEGWDACSLHTKLTTLSDSIAGSCLREIGPLSEQDQAMDGLRNTCHLILQIV</sequence>
<protein>
    <submittedName>
        <fullName evidence="1">Uncharacterized protein</fullName>
    </submittedName>
</protein>
<dbReference type="RefSeq" id="XP_056577193.1">
    <property type="nucleotide sequence ID" value="XM_056726342.1"/>
</dbReference>
<proteinExistence type="predicted"/>
<organism evidence="1 2">
    <name type="scientific">Penicillium concentricum</name>
    <dbReference type="NCBI Taxonomy" id="293559"/>
    <lineage>
        <taxon>Eukaryota</taxon>
        <taxon>Fungi</taxon>
        <taxon>Dikarya</taxon>
        <taxon>Ascomycota</taxon>
        <taxon>Pezizomycotina</taxon>
        <taxon>Eurotiomycetes</taxon>
        <taxon>Eurotiomycetidae</taxon>
        <taxon>Eurotiales</taxon>
        <taxon>Aspergillaceae</taxon>
        <taxon>Penicillium</taxon>
    </lineage>
</organism>
<reference evidence="1" key="1">
    <citation type="submission" date="2022-12" db="EMBL/GenBank/DDBJ databases">
        <authorList>
            <person name="Petersen C."/>
        </authorList>
    </citation>
    <scope>NUCLEOTIDE SEQUENCE</scope>
    <source>
        <strain evidence="1">IBT 3081</strain>
    </source>
</reference>
<evidence type="ECO:0000313" key="2">
    <source>
        <dbReference type="Proteomes" id="UP001147752"/>
    </source>
</evidence>